<comment type="caution">
    <text evidence="2">The sequence shown here is derived from an EMBL/GenBank/DDBJ whole genome shotgun (WGS) entry which is preliminary data.</text>
</comment>
<feature type="non-terminal residue" evidence="2">
    <location>
        <position position="127"/>
    </location>
</feature>
<keyword evidence="1" id="KW-1133">Transmembrane helix</keyword>
<keyword evidence="1" id="KW-0472">Membrane</keyword>
<name>A0ABS7CE35_9BACL</name>
<reference evidence="2 3" key="1">
    <citation type="submission" date="2021-07" db="EMBL/GenBank/DDBJ databases">
        <title>Paenibacillus radiodurans sp. nov., isolated from the southeastern edge of Tengger Desert.</title>
        <authorList>
            <person name="Zhang G."/>
        </authorList>
    </citation>
    <scope>NUCLEOTIDE SEQUENCE [LARGE SCALE GENOMIC DNA]</scope>
    <source>
        <strain evidence="2 3">CCM 7311</strain>
    </source>
</reference>
<evidence type="ECO:0000256" key="1">
    <source>
        <dbReference type="SAM" id="Phobius"/>
    </source>
</evidence>
<keyword evidence="3" id="KW-1185">Reference proteome</keyword>
<gene>
    <name evidence="2" type="ORF">K0U00_34540</name>
</gene>
<organism evidence="2 3">
    <name type="scientific">Paenibacillus sepulcri</name>
    <dbReference type="NCBI Taxonomy" id="359917"/>
    <lineage>
        <taxon>Bacteria</taxon>
        <taxon>Bacillati</taxon>
        <taxon>Bacillota</taxon>
        <taxon>Bacilli</taxon>
        <taxon>Bacillales</taxon>
        <taxon>Paenibacillaceae</taxon>
        <taxon>Paenibacillus</taxon>
    </lineage>
</organism>
<dbReference type="Proteomes" id="UP001519887">
    <property type="component" value="Unassembled WGS sequence"/>
</dbReference>
<dbReference type="EMBL" id="JAHZIK010001519">
    <property type="protein sequence ID" value="MBW7459182.1"/>
    <property type="molecule type" value="Genomic_DNA"/>
</dbReference>
<keyword evidence="1" id="KW-0812">Transmembrane</keyword>
<accession>A0ABS7CE35</accession>
<sequence>MRARERRKRLWSMLFPAVAGVLVLIWTLYGFMHISPFAATWDEVDFALALTRFDLLTMQPHFPGYPYFVLGAMGLSRFMPEPIQAYGAWNLLLTASSCVPLWLLTRRILSCFWSAIVGCLVLTSPCL</sequence>
<protein>
    <recommendedName>
        <fullName evidence="4">Glycosyltransferase RgtA/B/C/D-like domain-containing protein</fullName>
    </recommendedName>
</protein>
<evidence type="ECO:0000313" key="2">
    <source>
        <dbReference type="EMBL" id="MBW7459182.1"/>
    </source>
</evidence>
<proteinExistence type="predicted"/>
<evidence type="ECO:0000313" key="3">
    <source>
        <dbReference type="Proteomes" id="UP001519887"/>
    </source>
</evidence>
<evidence type="ECO:0008006" key="4">
    <source>
        <dbReference type="Google" id="ProtNLM"/>
    </source>
</evidence>
<feature type="transmembrane region" description="Helical" evidence="1">
    <location>
        <begin position="12"/>
        <end position="32"/>
    </location>
</feature>
<feature type="transmembrane region" description="Helical" evidence="1">
    <location>
        <begin position="83"/>
        <end position="104"/>
    </location>
</feature>